<reference evidence="2" key="1">
    <citation type="submission" date="2020-06" db="EMBL/GenBank/DDBJ databases">
        <authorList>
            <person name="Onetto C."/>
        </authorList>
    </citation>
    <scope>NUCLEOTIDE SEQUENCE</scope>
</reference>
<feature type="compositionally biased region" description="Basic and acidic residues" evidence="1">
    <location>
        <begin position="736"/>
        <end position="758"/>
    </location>
</feature>
<feature type="compositionally biased region" description="Basic and acidic residues" evidence="1">
    <location>
        <begin position="883"/>
        <end position="906"/>
    </location>
</feature>
<feature type="compositionally biased region" description="Pro residues" evidence="1">
    <location>
        <begin position="461"/>
        <end position="474"/>
    </location>
</feature>
<feature type="compositionally biased region" description="Basic and acidic residues" evidence="1">
    <location>
        <begin position="669"/>
        <end position="678"/>
    </location>
</feature>
<comment type="caution">
    <text evidence="2">The sequence shown here is derived from an EMBL/GenBank/DDBJ whole genome shotgun (WGS) entry which is preliminary data.</text>
</comment>
<keyword evidence="3" id="KW-1185">Reference proteome</keyword>
<feature type="compositionally biased region" description="Polar residues" evidence="1">
    <location>
        <begin position="680"/>
        <end position="692"/>
    </location>
</feature>
<dbReference type="Proteomes" id="UP000716446">
    <property type="component" value="Unassembled WGS sequence"/>
</dbReference>
<feature type="region of interest" description="Disordered" evidence="1">
    <location>
        <begin position="137"/>
        <end position="162"/>
    </location>
</feature>
<dbReference type="AlphaFoldDB" id="A0A9N8PC45"/>
<feature type="compositionally biased region" description="Low complexity" evidence="1">
    <location>
        <begin position="321"/>
        <end position="341"/>
    </location>
</feature>
<feature type="compositionally biased region" description="Polar residues" evidence="1">
    <location>
        <begin position="805"/>
        <end position="814"/>
    </location>
</feature>
<accession>A0A9N8PC45</accession>
<proteinExistence type="predicted"/>
<evidence type="ECO:0000256" key="1">
    <source>
        <dbReference type="SAM" id="MobiDB-lite"/>
    </source>
</evidence>
<organism evidence="2 3">
    <name type="scientific">Aureobasidium vineae</name>
    <dbReference type="NCBI Taxonomy" id="2773715"/>
    <lineage>
        <taxon>Eukaryota</taxon>
        <taxon>Fungi</taxon>
        <taxon>Dikarya</taxon>
        <taxon>Ascomycota</taxon>
        <taxon>Pezizomycotina</taxon>
        <taxon>Dothideomycetes</taxon>
        <taxon>Dothideomycetidae</taxon>
        <taxon>Dothideales</taxon>
        <taxon>Saccotheciaceae</taxon>
        <taxon>Aureobasidium</taxon>
    </lineage>
</organism>
<sequence length="1038" mass="117743">MGLIHSDSDLPDYPFKEPERRYLRIVNATTPRSDIIRAQAALPQRPPRRHYLSRLPVSTAPFMRRQASNFILLPENVDHFTATTDPPREKIKTHTKIYRGLARFASKSSTNLAELSSATKEKVKDFKLTRSKSSYHLPGLVSSPSSPSRSLTPPLPSLPTDLLQGTDRSSVPVIHSESVSSTSSVEPLPAKSLSKWDKTRRSLRAFTSCHRSFDSDWVFSPLHARCLVHVKVCQQLQDGFHRRFTFFQVCAQLQAHDRGQTHVAHLPHSGTPIITAPSSFCEPFQKPKHIVFPNSNIDAGSPFRFAASTSVHTAPSPAVTEATSPEARPSSPEAEPSIPRPARFKTRFKPYTPRPIPADPTKVTFPNGLDGDNPYPRPYGGGWRNHPYHLYERLPTSKLLVDPYAKPAKEPFFRRWFCGTKKSSRNYYGGRSAAQREPTRYVYKASNGDLHEAYEMDDLSPPKPESPEPLPDAPPKPFVGTAVSILQRVRKNVKVKYVKAHDPAGNVYFYEKSYVPRFTKHSLRPSKRTISIRNFLNRRLYGRPGDGANLLMPHIPFPPEVIIPGVDDTKERAELEARMRECAELAAKKPVHPFGPRDWLDFDDEDMIKKKRAADKAQKKKRALELKRAEKKKNESRGLLYSLQQRRLAAKLKRAKTNIDKEKEEEEEKLARRERMKASETCSSPDNLSQEQDLVERCEAAQGAQEEQRAIGLEEARKGKKKVSVPDQVDFSEPDFAERRESAQEAKERQWLIDLEKARKGKKKVTVSDDPASSPNPKPGNLRRAHSDAGVDAIKQQRKADKLSRANNLDNGKQNLEKQKKERLRPSNSGKQEKRNRKAEKRQQKGEKRKRKPDATVRLVTETKPVKFVLPVVQASVAGKQQQKQENRQQKGEMSERQKEVLKRMEQQRIRNPEAALAQAIKDAKHRKSLAEASRALVVEKPLSAVTERNLKPVAEESLNITPPRLRTPNRYKDASFEFEEAEQLVTPKSPEQCQFEADQAATPRTPIPYVLPTVEEESDVEDGKQIADLTNTYTEFL</sequence>
<dbReference type="EMBL" id="CAIJEN010000007">
    <property type="protein sequence ID" value="CAD0089351.1"/>
    <property type="molecule type" value="Genomic_DNA"/>
</dbReference>
<feature type="region of interest" description="Disordered" evidence="1">
    <location>
        <begin position="314"/>
        <end position="371"/>
    </location>
</feature>
<evidence type="ECO:0000313" key="3">
    <source>
        <dbReference type="Proteomes" id="UP000716446"/>
    </source>
</evidence>
<feature type="region of interest" description="Disordered" evidence="1">
    <location>
        <begin position="654"/>
        <end position="863"/>
    </location>
</feature>
<gene>
    <name evidence="2" type="ORF">AWRI4619_LOCUS5727</name>
</gene>
<evidence type="ECO:0000313" key="2">
    <source>
        <dbReference type="EMBL" id="CAD0089351.1"/>
    </source>
</evidence>
<protein>
    <submittedName>
        <fullName evidence="2">Uncharacterized protein</fullName>
    </submittedName>
</protein>
<feature type="region of interest" description="Disordered" evidence="1">
    <location>
        <begin position="454"/>
        <end position="474"/>
    </location>
</feature>
<name>A0A9N8PC45_9PEZI</name>
<feature type="compositionally biased region" description="Basic and acidic residues" evidence="1">
    <location>
        <begin position="706"/>
        <end position="717"/>
    </location>
</feature>
<feature type="region of interest" description="Disordered" evidence="1">
    <location>
        <begin position="875"/>
        <end position="906"/>
    </location>
</feature>